<dbReference type="RefSeq" id="WP_111421184.1">
    <property type="nucleotide sequence ID" value="NZ_NPEX01000199.1"/>
</dbReference>
<dbReference type="InterPro" id="IPR004422">
    <property type="entry name" value="RFAP_synthase"/>
</dbReference>
<evidence type="ECO:0000313" key="2">
    <source>
        <dbReference type="Proteomes" id="UP000249130"/>
    </source>
</evidence>
<dbReference type="PIRSF" id="PIRSF004884">
    <property type="entry name" value="Sugar_kin_arch"/>
    <property type="match status" value="1"/>
</dbReference>
<protein>
    <recommendedName>
        <fullName evidence="3">Beta-ribofuranosylaminobenzene 5'-phosphate synthase</fullName>
    </recommendedName>
</protein>
<evidence type="ECO:0000313" key="1">
    <source>
        <dbReference type="EMBL" id="RAI41200.1"/>
    </source>
</evidence>
<organism evidence="1 2">
    <name type="scientific">Rhodoplanes roseus</name>
    <dbReference type="NCBI Taxonomy" id="29409"/>
    <lineage>
        <taxon>Bacteria</taxon>
        <taxon>Pseudomonadati</taxon>
        <taxon>Pseudomonadota</taxon>
        <taxon>Alphaproteobacteria</taxon>
        <taxon>Hyphomicrobiales</taxon>
        <taxon>Nitrobacteraceae</taxon>
        <taxon>Rhodoplanes</taxon>
    </lineage>
</organism>
<keyword evidence="2" id="KW-1185">Reference proteome</keyword>
<dbReference type="NCBIfam" id="TIGR00144">
    <property type="entry name" value="beta_RFAP_syn"/>
    <property type="match status" value="1"/>
</dbReference>
<name>A0A327KQJ4_9BRAD</name>
<evidence type="ECO:0008006" key="3">
    <source>
        <dbReference type="Google" id="ProtNLM"/>
    </source>
</evidence>
<sequence length="338" mass="36417">MTFHASFSGDLRRPIRVVAPGRVHITLLDMGRCTARACGGVGFAIAANRTEWQFSAAKSTSLDGIDVLDKAAQIEISQLISAIMIERKLPCTAIKLIRAPRQHFGFGAKTALLTSLLYGLFEHHMCAPSLDEVRALSGRGGTSGIGLHAMFLGGIIWDGGHLQSAYPEFAPSSARAPCSPPILCSRWPFPEELEVLLFNGDGSRVSGKDELRLFSNSCPVPQDEVARTFFAVFHGVIPSFLSSDLPGLRASLAEVHGCGFKARELHAQAPKVKLTYRRLTEIVGVAPGLSSVGPLVYAVLRKDDRNTLAALQDCARRNELPAFEIAQADNVGIVTEAL</sequence>
<dbReference type="Proteomes" id="UP000249130">
    <property type="component" value="Unassembled WGS sequence"/>
</dbReference>
<dbReference type="AlphaFoldDB" id="A0A327KQJ4"/>
<comment type="caution">
    <text evidence="1">The sequence shown here is derived from an EMBL/GenBank/DDBJ whole genome shotgun (WGS) entry which is preliminary data.</text>
</comment>
<accession>A0A327KQJ4</accession>
<dbReference type="EMBL" id="NPEX01000199">
    <property type="protein sequence ID" value="RAI41200.1"/>
    <property type="molecule type" value="Genomic_DNA"/>
</dbReference>
<gene>
    <name evidence="1" type="ORF">CH341_22220</name>
</gene>
<reference evidence="1 2" key="1">
    <citation type="submission" date="2017-07" db="EMBL/GenBank/DDBJ databases">
        <title>Draft Genome Sequences of Select Purple Nonsulfur Bacteria.</title>
        <authorList>
            <person name="Lasarre B."/>
            <person name="Mckinlay J.B."/>
        </authorList>
    </citation>
    <scope>NUCLEOTIDE SEQUENCE [LARGE SCALE GENOMIC DNA]</scope>
    <source>
        <strain evidence="1 2">DSM 5909</strain>
    </source>
</reference>
<dbReference type="OrthoDB" id="1492801at2"/>
<proteinExistence type="predicted"/>